<evidence type="ECO:0000259" key="7">
    <source>
        <dbReference type="PROSITE" id="PS52033"/>
    </source>
</evidence>
<dbReference type="FunFam" id="3.10.450.10:FF:000021">
    <property type="entry name" value="Retinoic acid receptor responder (tazarotene-induced) 1"/>
    <property type="match status" value="1"/>
</dbReference>
<feature type="region of interest" description="Disordered" evidence="5">
    <location>
        <begin position="1"/>
        <end position="21"/>
    </location>
</feature>
<sequence>MQPRRQPPPAPRSGPGNPRPTAPLLALLLLLAPVVAPAGSRGAEDPGQPHDAGVPRRLLQQAARAALHFFNFRAGSPSALRVLAEVQEGRAWINPKEGCKVDVVFSTERYKPEEGEGHLGKCSARVFFKNQKPRPAINVTCTRLIEKKKRQQEDYLLYKQMKQLKNPLEIVSIPDNHGHIDPSLRPIWDLAFLGSSYVMWEMTTQVSHYYLAQLTSVRQWEIIPCRIHLVWYPGKPLKVKYHCQELQTPEEASGTEEGSAVATELSNFKKEKIIFSNFLKSDDTSINHFSGKIAKV</sequence>
<dbReference type="InterPro" id="IPR009684">
    <property type="entry name" value="Latexin"/>
</dbReference>
<evidence type="ECO:0000256" key="4">
    <source>
        <dbReference type="PROSITE-ProRule" id="PRU01377"/>
    </source>
</evidence>
<keyword evidence="9" id="KW-1185">Reference proteome</keyword>
<proteinExistence type="inferred from homology"/>
<evidence type="ECO:0000256" key="2">
    <source>
        <dbReference type="ARBA" id="ARBA00022690"/>
    </source>
</evidence>
<keyword evidence="6" id="KW-0732">Signal</keyword>
<dbReference type="RefSeq" id="XP_023079163.1">
    <property type="nucleotide sequence ID" value="XM_023223395.1"/>
</dbReference>
<dbReference type="GO" id="GO:0005615">
    <property type="term" value="C:extracellular space"/>
    <property type="evidence" value="ECO:0007669"/>
    <property type="project" value="TreeGrafter"/>
</dbReference>
<reference evidence="8" key="1">
    <citation type="submission" date="2025-08" db="UniProtKB">
        <authorList>
            <consortium name="Ensembl"/>
        </authorList>
    </citation>
    <scope>IDENTIFICATION</scope>
</reference>
<dbReference type="Proteomes" id="UP000694416">
    <property type="component" value="Unplaced"/>
</dbReference>
<gene>
    <name evidence="8" type="primary">RARRES1</name>
</gene>
<feature type="chain" id="PRO_5034961755" evidence="6">
    <location>
        <begin position="43"/>
        <end position="296"/>
    </location>
</feature>
<feature type="domain" description="Cystatin LXN-type" evidence="7">
    <location>
        <begin position="169"/>
        <end position="251"/>
    </location>
</feature>
<dbReference type="Gene3D" id="3.10.450.10">
    <property type="match status" value="3"/>
</dbReference>
<dbReference type="Ensembl" id="ENSPTET00000025989.1">
    <property type="protein sequence ID" value="ENSPTEP00000017633.1"/>
    <property type="gene ID" value="ENSPTEG00000019160.1"/>
</dbReference>
<dbReference type="PROSITE" id="PS52033">
    <property type="entry name" value="CYSTATIN_LXN"/>
    <property type="match status" value="2"/>
</dbReference>
<dbReference type="GeneID" id="111550130"/>
<dbReference type="PIRSF" id="PIRSF011132">
    <property type="entry name" value="Prot_inh_latexin"/>
    <property type="match status" value="1"/>
</dbReference>
<dbReference type="AlphaFoldDB" id="A0A8C9H9J3"/>
<evidence type="ECO:0000256" key="1">
    <source>
        <dbReference type="ARBA" id="ARBA00010083"/>
    </source>
</evidence>
<dbReference type="CTD" id="5918"/>
<evidence type="ECO:0000256" key="3">
    <source>
        <dbReference type="ARBA" id="ARBA00022737"/>
    </source>
</evidence>
<keyword evidence="3" id="KW-0677">Repeat</keyword>
<dbReference type="InterPro" id="IPR046350">
    <property type="entry name" value="Cystatin_sf"/>
</dbReference>
<comment type="similarity">
    <text evidence="1 4">Belongs to the protease inhibitor I47 (latexin) family.</text>
</comment>
<dbReference type="SUPFAM" id="SSF54403">
    <property type="entry name" value="Cystatin/monellin"/>
    <property type="match status" value="2"/>
</dbReference>
<feature type="signal peptide" evidence="6">
    <location>
        <begin position="1"/>
        <end position="42"/>
    </location>
</feature>
<dbReference type="InterPro" id="IPR049897">
    <property type="entry name" value="CYSTATIN_LXN"/>
</dbReference>
<reference evidence="8" key="2">
    <citation type="submission" date="2025-09" db="UniProtKB">
        <authorList>
            <consortium name="Ensembl"/>
        </authorList>
    </citation>
    <scope>IDENTIFICATION</scope>
</reference>
<organism evidence="8 9">
    <name type="scientific">Piliocolobus tephrosceles</name>
    <name type="common">Ugandan red Colobus</name>
    <dbReference type="NCBI Taxonomy" id="591936"/>
    <lineage>
        <taxon>Eukaryota</taxon>
        <taxon>Metazoa</taxon>
        <taxon>Chordata</taxon>
        <taxon>Craniata</taxon>
        <taxon>Vertebrata</taxon>
        <taxon>Euteleostomi</taxon>
        <taxon>Mammalia</taxon>
        <taxon>Eutheria</taxon>
        <taxon>Euarchontoglires</taxon>
        <taxon>Primates</taxon>
        <taxon>Haplorrhini</taxon>
        <taxon>Catarrhini</taxon>
        <taxon>Cercopithecidae</taxon>
        <taxon>Colobinae</taxon>
        <taxon>Piliocolobus</taxon>
    </lineage>
</organism>
<dbReference type="PANTHER" id="PTHR28591">
    <property type="entry name" value="LATEXIN"/>
    <property type="match status" value="1"/>
</dbReference>
<dbReference type="PANTHER" id="PTHR28591:SF2">
    <property type="entry name" value="RETINOIC ACID RECEPTOR RESPONDER PROTEIN 1"/>
    <property type="match status" value="1"/>
</dbReference>
<evidence type="ECO:0000256" key="5">
    <source>
        <dbReference type="SAM" id="MobiDB-lite"/>
    </source>
</evidence>
<evidence type="ECO:0000256" key="6">
    <source>
        <dbReference type="SAM" id="SignalP"/>
    </source>
</evidence>
<accession>A0A8C9H9J3</accession>
<feature type="domain" description="Cystatin LXN-type" evidence="7">
    <location>
        <begin position="43"/>
        <end position="149"/>
    </location>
</feature>
<dbReference type="GO" id="GO:0008191">
    <property type="term" value="F:metalloendopeptidase inhibitor activity"/>
    <property type="evidence" value="ECO:0007669"/>
    <property type="project" value="UniProtKB-UniRule"/>
</dbReference>
<dbReference type="Pfam" id="PF06907">
    <property type="entry name" value="LXN"/>
    <property type="match status" value="1"/>
</dbReference>
<keyword evidence="2 4" id="KW-0646">Protease inhibitor</keyword>
<name>A0A8C9H9J3_9PRIM</name>
<protein>
    <submittedName>
        <fullName evidence="8">Retinoic acid receptor responder 1</fullName>
    </submittedName>
</protein>
<evidence type="ECO:0000313" key="9">
    <source>
        <dbReference type="Proteomes" id="UP000694416"/>
    </source>
</evidence>
<evidence type="ECO:0000313" key="8">
    <source>
        <dbReference type="Ensembl" id="ENSPTEP00000017633.1"/>
    </source>
</evidence>